<keyword evidence="8" id="KW-0547">Nucleotide-binding</keyword>
<organism evidence="8 9">
    <name type="scientific">Corynebacterium incognita</name>
    <dbReference type="NCBI Taxonomy" id="2754725"/>
    <lineage>
        <taxon>Bacteria</taxon>
        <taxon>Bacillati</taxon>
        <taxon>Actinomycetota</taxon>
        <taxon>Actinomycetes</taxon>
        <taxon>Mycobacteriales</taxon>
        <taxon>Corynebacteriaceae</taxon>
        <taxon>Corynebacterium</taxon>
    </lineage>
</organism>
<dbReference type="Pfam" id="PF00664">
    <property type="entry name" value="ABC_membrane"/>
    <property type="match status" value="1"/>
</dbReference>
<evidence type="ECO:0000313" key="8">
    <source>
        <dbReference type="EMBL" id="QNE89526.1"/>
    </source>
</evidence>
<dbReference type="EMBL" id="CP059404">
    <property type="protein sequence ID" value="QNE89526.1"/>
    <property type="molecule type" value="Genomic_DNA"/>
</dbReference>
<keyword evidence="8" id="KW-0067">ATP-binding</keyword>
<evidence type="ECO:0000256" key="2">
    <source>
        <dbReference type="ARBA" id="ARBA00022692"/>
    </source>
</evidence>
<dbReference type="InterPro" id="IPR017871">
    <property type="entry name" value="ABC_transporter-like_CS"/>
</dbReference>
<dbReference type="Gene3D" id="1.20.1560.10">
    <property type="entry name" value="ABC transporter type 1, transmembrane domain"/>
    <property type="match status" value="1"/>
</dbReference>
<dbReference type="RefSeq" id="WP_185175900.1">
    <property type="nucleotide sequence ID" value="NZ_CP059404.1"/>
</dbReference>
<dbReference type="GO" id="GO:0015421">
    <property type="term" value="F:ABC-type oligopeptide transporter activity"/>
    <property type="evidence" value="ECO:0007669"/>
    <property type="project" value="TreeGrafter"/>
</dbReference>
<dbReference type="InterPro" id="IPR039421">
    <property type="entry name" value="Type_1_exporter"/>
</dbReference>
<name>A0A7G7CPL0_9CORY</name>
<dbReference type="PROSITE" id="PS50929">
    <property type="entry name" value="ABC_TM1F"/>
    <property type="match status" value="1"/>
</dbReference>
<feature type="domain" description="ABC transmembrane type-1" evidence="7">
    <location>
        <begin position="27"/>
        <end position="303"/>
    </location>
</feature>
<evidence type="ECO:0000259" key="6">
    <source>
        <dbReference type="PROSITE" id="PS50893"/>
    </source>
</evidence>
<dbReference type="SUPFAM" id="SSF90123">
    <property type="entry name" value="ABC transporter transmembrane region"/>
    <property type="match status" value="1"/>
</dbReference>
<comment type="subcellular location">
    <subcellularLocation>
        <location evidence="1">Cell membrane</location>
        <topology evidence="1">Multi-pass membrane protein</topology>
    </subcellularLocation>
</comment>
<evidence type="ECO:0000256" key="3">
    <source>
        <dbReference type="ARBA" id="ARBA00022989"/>
    </source>
</evidence>
<dbReference type="PROSITE" id="PS00211">
    <property type="entry name" value="ABC_TRANSPORTER_1"/>
    <property type="match status" value="1"/>
</dbReference>
<dbReference type="GO" id="GO:0005886">
    <property type="term" value="C:plasma membrane"/>
    <property type="evidence" value="ECO:0007669"/>
    <property type="project" value="UniProtKB-SubCell"/>
</dbReference>
<dbReference type="Pfam" id="PF00005">
    <property type="entry name" value="ABC_tran"/>
    <property type="match status" value="1"/>
</dbReference>
<evidence type="ECO:0000256" key="4">
    <source>
        <dbReference type="ARBA" id="ARBA00023136"/>
    </source>
</evidence>
<dbReference type="PROSITE" id="PS50893">
    <property type="entry name" value="ABC_TRANSPORTER_2"/>
    <property type="match status" value="1"/>
</dbReference>
<dbReference type="KEGG" id="cik:H0194_00115"/>
<dbReference type="InterPro" id="IPR036640">
    <property type="entry name" value="ABC1_TM_sf"/>
</dbReference>
<dbReference type="InterPro" id="IPR027417">
    <property type="entry name" value="P-loop_NTPase"/>
</dbReference>
<dbReference type="AlphaFoldDB" id="A0A7G7CPL0"/>
<evidence type="ECO:0000313" key="9">
    <source>
        <dbReference type="Proteomes" id="UP000515743"/>
    </source>
</evidence>
<feature type="transmembrane region" description="Helical" evidence="5">
    <location>
        <begin position="61"/>
        <end position="80"/>
    </location>
</feature>
<evidence type="ECO:0000256" key="1">
    <source>
        <dbReference type="ARBA" id="ARBA00004651"/>
    </source>
</evidence>
<dbReference type="InterPro" id="IPR003439">
    <property type="entry name" value="ABC_transporter-like_ATP-bd"/>
</dbReference>
<sequence>MVNFPAPDDEHWLLKVVFSYKHKTIPSGLLMAFTFVCNGITPVIVGRAIDEAIGVSDSDRLLVWLGVLVAVFVLNASASWNARKLFITAQQEVAHELRMATTDRISDPRGVGGRRRTAGELLSTASADTQRVAEAVIMTVFPVAEIVSILYVAVMVSFIHLPLGVAVLLGGPLVVFTSIKTAAPLRKKSGARQKALAATSAMATDVVAGLRILKGIGAVETVGARYKVSSDDAYAKTLAANGSRAVLNAVTESIGALYVVAVGLTAGWLALRDVMTVGELITVVGLTQFIITPMTMLGKNIASRWATAQASGRRVQDVLRAPAEHGDFEPDVPALLPGMSVVTTPPSEEDMEVLRSWPRSRALVAPHSADLFQGSVTDNILAASRARLADQAAVQASDTDAAAEELSSHALWVAAGGDITDRELGEGAANLSGGQRQRVALARAIATKPEVLILSDPTTAVDSVTEQDIAHRVAAERGSAPTLVFSQSPAWAAVARRRVSTWQEVLEP</sequence>
<evidence type="ECO:0000259" key="7">
    <source>
        <dbReference type="PROSITE" id="PS50929"/>
    </source>
</evidence>
<dbReference type="SUPFAM" id="SSF52540">
    <property type="entry name" value="P-loop containing nucleoside triphosphate hydrolases"/>
    <property type="match status" value="1"/>
</dbReference>
<reference evidence="8 9" key="1">
    <citation type="submission" date="2020-07" db="EMBL/GenBank/DDBJ databases">
        <title>Complete genome and description of Corynebacterium incognita strain Marseille-Q3630 sp. nov.</title>
        <authorList>
            <person name="Boxberger M."/>
        </authorList>
    </citation>
    <scope>NUCLEOTIDE SEQUENCE [LARGE SCALE GENOMIC DNA]</scope>
    <source>
        <strain evidence="8 9">Marseille-Q3630</strain>
    </source>
</reference>
<feature type="transmembrane region" description="Helical" evidence="5">
    <location>
        <begin position="159"/>
        <end position="179"/>
    </location>
</feature>
<dbReference type="InterPro" id="IPR011527">
    <property type="entry name" value="ABC1_TM_dom"/>
</dbReference>
<keyword evidence="3 5" id="KW-1133">Transmembrane helix</keyword>
<protein>
    <submittedName>
        <fullName evidence="8">ABC transporter ATP-binding protein</fullName>
    </submittedName>
</protein>
<evidence type="ECO:0000256" key="5">
    <source>
        <dbReference type="SAM" id="Phobius"/>
    </source>
</evidence>
<dbReference type="Proteomes" id="UP000515743">
    <property type="component" value="Chromosome"/>
</dbReference>
<keyword evidence="2 5" id="KW-0812">Transmembrane</keyword>
<dbReference type="GO" id="GO:0016887">
    <property type="term" value="F:ATP hydrolysis activity"/>
    <property type="evidence" value="ECO:0007669"/>
    <property type="project" value="InterPro"/>
</dbReference>
<keyword evidence="4 5" id="KW-0472">Membrane</keyword>
<proteinExistence type="predicted"/>
<dbReference type="Gene3D" id="3.40.50.300">
    <property type="entry name" value="P-loop containing nucleotide triphosphate hydrolases"/>
    <property type="match status" value="1"/>
</dbReference>
<dbReference type="PANTHER" id="PTHR43394:SF1">
    <property type="entry name" value="ATP-BINDING CASSETTE SUB-FAMILY B MEMBER 10, MITOCHONDRIAL"/>
    <property type="match status" value="1"/>
</dbReference>
<dbReference type="GO" id="GO:0005524">
    <property type="term" value="F:ATP binding"/>
    <property type="evidence" value="ECO:0007669"/>
    <property type="project" value="UniProtKB-KW"/>
</dbReference>
<dbReference type="CDD" id="cd07346">
    <property type="entry name" value="ABC_6TM_exporters"/>
    <property type="match status" value="1"/>
</dbReference>
<gene>
    <name evidence="8" type="ORF">H0194_00115</name>
</gene>
<accession>A0A7G7CPL0</accession>
<feature type="transmembrane region" description="Helical" evidence="5">
    <location>
        <begin position="29"/>
        <end position="49"/>
    </location>
</feature>
<keyword evidence="9" id="KW-1185">Reference proteome</keyword>
<feature type="domain" description="ABC transporter" evidence="6">
    <location>
        <begin position="191"/>
        <end position="507"/>
    </location>
</feature>
<dbReference type="PANTHER" id="PTHR43394">
    <property type="entry name" value="ATP-DEPENDENT PERMEASE MDL1, MITOCHONDRIAL"/>
    <property type="match status" value="1"/>
</dbReference>
<feature type="transmembrane region" description="Helical" evidence="5">
    <location>
        <begin position="132"/>
        <end position="153"/>
    </location>
</feature>
<feature type="transmembrane region" description="Helical" evidence="5">
    <location>
        <begin position="254"/>
        <end position="271"/>
    </location>
</feature>